<dbReference type="InterPro" id="IPR029052">
    <property type="entry name" value="Metallo-depent_PP-like"/>
</dbReference>
<name>A0A943BQB9_9ACTN</name>
<comment type="caution">
    <text evidence="2">The sequence shown here is derived from an EMBL/GenBank/DDBJ whole genome shotgun (WGS) entry which is preliminary data.</text>
</comment>
<dbReference type="GO" id="GO:0016787">
    <property type="term" value="F:hydrolase activity"/>
    <property type="evidence" value="ECO:0007669"/>
    <property type="project" value="InterPro"/>
</dbReference>
<organism evidence="2 3">
    <name type="scientific">Collinsella intestinalis</name>
    <dbReference type="NCBI Taxonomy" id="147207"/>
    <lineage>
        <taxon>Bacteria</taxon>
        <taxon>Bacillati</taxon>
        <taxon>Actinomycetota</taxon>
        <taxon>Coriobacteriia</taxon>
        <taxon>Coriobacteriales</taxon>
        <taxon>Coriobacteriaceae</taxon>
        <taxon>Collinsella</taxon>
    </lineage>
</organism>
<dbReference type="Proteomes" id="UP000738879">
    <property type="component" value="Unassembled WGS sequence"/>
</dbReference>
<reference evidence="2" key="1">
    <citation type="submission" date="2021-02" db="EMBL/GenBank/DDBJ databases">
        <title>Infant gut strain persistence is associated with maternal origin, phylogeny, and functional potential including surface adhesion and iron acquisition.</title>
        <authorList>
            <person name="Lou Y.C."/>
        </authorList>
    </citation>
    <scope>NUCLEOTIDE SEQUENCE</scope>
    <source>
        <strain evidence="2">L3_128_245G1_dasL3_128_245G1_concoct_49</strain>
    </source>
</reference>
<gene>
    <name evidence="2" type="ORF">KHY67_06270</name>
</gene>
<evidence type="ECO:0000313" key="3">
    <source>
        <dbReference type="Proteomes" id="UP000738879"/>
    </source>
</evidence>
<feature type="domain" description="Calcineurin-like phosphoesterase" evidence="1">
    <location>
        <begin position="2"/>
        <end position="213"/>
    </location>
</feature>
<proteinExistence type="predicted"/>
<sequence>MIYVTGDLHGTAERGRNRLSARCWPQGRDLTRGDVVIVAGDFGYVWDGSAVDAYWLKWLEGKPWTTCFVDGNHENHALLASMPVREWNGGRVHEAMPHVLHLMRGQVYDIDGLSVFAMGGAASHDREWRTEGESWWPQELPSDAERAEARSNLDARGWNVDYVVTHEAPLDLADDLCWECNRPFDGGDEHQLFLQEVDDRLSFGTWFFGHYHDDEWRDDRHRLIYRDIVPIGVRRADEAREPIGGDSNDG</sequence>
<dbReference type="EMBL" id="JAGZJA010000008">
    <property type="protein sequence ID" value="MBS5147290.1"/>
    <property type="molecule type" value="Genomic_DNA"/>
</dbReference>
<dbReference type="CDD" id="cd00838">
    <property type="entry name" value="MPP_superfamily"/>
    <property type="match status" value="1"/>
</dbReference>
<dbReference type="AlphaFoldDB" id="A0A943BQB9"/>
<accession>A0A943BQB9</accession>
<protein>
    <submittedName>
        <fullName evidence="2">Metallophosphoesterase</fullName>
    </submittedName>
</protein>
<evidence type="ECO:0000313" key="2">
    <source>
        <dbReference type="EMBL" id="MBS5147290.1"/>
    </source>
</evidence>
<dbReference type="InterPro" id="IPR004843">
    <property type="entry name" value="Calcineurin-like_PHP"/>
</dbReference>
<dbReference type="SUPFAM" id="SSF56300">
    <property type="entry name" value="Metallo-dependent phosphatases"/>
    <property type="match status" value="1"/>
</dbReference>
<evidence type="ECO:0000259" key="1">
    <source>
        <dbReference type="Pfam" id="PF00149"/>
    </source>
</evidence>
<dbReference type="Gene3D" id="3.60.21.10">
    <property type="match status" value="1"/>
</dbReference>
<dbReference type="Pfam" id="PF00149">
    <property type="entry name" value="Metallophos"/>
    <property type="match status" value="1"/>
</dbReference>